<sequence length="123" mass="13144">MVETPHNPFLSSFPPNLFLKNLSPLPLSSGEYKTFLGNTFLHYLLIISFSPPFIMSDTSNSCPEGQGYNNDVGSYSSPQVSSSLAALAESDSSALLHATPLASRAPSSSRRPPQAKAVKADIN</sequence>
<dbReference type="EMBL" id="BAABME010000577">
    <property type="protein sequence ID" value="GAA0143919.1"/>
    <property type="molecule type" value="Genomic_DNA"/>
</dbReference>
<evidence type="ECO:0000313" key="2">
    <source>
        <dbReference type="EMBL" id="GAA0143919.1"/>
    </source>
</evidence>
<name>A0AAV3NX60_LITER</name>
<protein>
    <submittedName>
        <fullName evidence="2">Uncharacterized protein</fullName>
    </submittedName>
</protein>
<comment type="caution">
    <text evidence="2">The sequence shown here is derived from an EMBL/GenBank/DDBJ whole genome shotgun (WGS) entry which is preliminary data.</text>
</comment>
<feature type="compositionally biased region" description="Low complexity" evidence="1">
    <location>
        <begin position="99"/>
        <end position="115"/>
    </location>
</feature>
<keyword evidence="3" id="KW-1185">Reference proteome</keyword>
<dbReference type="AlphaFoldDB" id="A0AAV3NX60"/>
<organism evidence="2 3">
    <name type="scientific">Lithospermum erythrorhizon</name>
    <name type="common">Purple gromwell</name>
    <name type="synonym">Lithospermum officinale var. erythrorhizon</name>
    <dbReference type="NCBI Taxonomy" id="34254"/>
    <lineage>
        <taxon>Eukaryota</taxon>
        <taxon>Viridiplantae</taxon>
        <taxon>Streptophyta</taxon>
        <taxon>Embryophyta</taxon>
        <taxon>Tracheophyta</taxon>
        <taxon>Spermatophyta</taxon>
        <taxon>Magnoliopsida</taxon>
        <taxon>eudicotyledons</taxon>
        <taxon>Gunneridae</taxon>
        <taxon>Pentapetalae</taxon>
        <taxon>asterids</taxon>
        <taxon>lamiids</taxon>
        <taxon>Boraginales</taxon>
        <taxon>Boraginaceae</taxon>
        <taxon>Boraginoideae</taxon>
        <taxon>Lithospermeae</taxon>
        <taxon>Lithospermum</taxon>
    </lineage>
</organism>
<gene>
    <name evidence="2" type="ORF">LIER_04491</name>
</gene>
<reference evidence="2 3" key="1">
    <citation type="submission" date="2024-01" db="EMBL/GenBank/DDBJ databases">
        <title>The complete chloroplast genome sequence of Lithospermum erythrorhizon: insights into the phylogenetic relationship among Boraginaceae species and the maternal lineages of purple gromwells.</title>
        <authorList>
            <person name="Okada T."/>
            <person name="Watanabe K."/>
        </authorList>
    </citation>
    <scope>NUCLEOTIDE SEQUENCE [LARGE SCALE GENOMIC DNA]</scope>
</reference>
<proteinExistence type="predicted"/>
<accession>A0AAV3NX60</accession>
<evidence type="ECO:0000313" key="3">
    <source>
        <dbReference type="Proteomes" id="UP001454036"/>
    </source>
</evidence>
<feature type="region of interest" description="Disordered" evidence="1">
    <location>
        <begin position="99"/>
        <end position="123"/>
    </location>
</feature>
<dbReference type="Proteomes" id="UP001454036">
    <property type="component" value="Unassembled WGS sequence"/>
</dbReference>
<evidence type="ECO:0000256" key="1">
    <source>
        <dbReference type="SAM" id="MobiDB-lite"/>
    </source>
</evidence>